<dbReference type="EMBL" id="AUXW01000196">
    <property type="protein sequence ID" value="KKE81147.1"/>
    <property type="molecule type" value="Genomic_DNA"/>
</dbReference>
<dbReference type="AlphaFoldDB" id="A0A0F6A4M4"/>
<sequence length="100" mass="11162">MALLKQISTGRIVAGGLTTPESAQKIAKNAGVDEGDYQLIFSEQEVQENRRERYAHVCDHLFIDYMASLTEFGDTAQKTIDAKRVWLDARANVKASFPKS</sequence>
<evidence type="ECO:0000313" key="1">
    <source>
        <dbReference type="EMBL" id="KKE81147.1"/>
    </source>
</evidence>
<dbReference type="PATRIC" id="fig|1129367.4.peg.5057"/>
<gene>
    <name evidence="1" type="ORF">N479_23730</name>
</gene>
<evidence type="ECO:0000313" key="2">
    <source>
        <dbReference type="Proteomes" id="UP000033434"/>
    </source>
</evidence>
<protein>
    <submittedName>
        <fullName evidence="1">Uncharacterized protein</fullName>
    </submittedName>
</protein>
<dbReference type="RefSeq" id="WP_046358351.1">
    <property type="nucleotide sequence ID" value="NZ_AUXW01000196.1"/>
</dbReference>
<proteinExistence type="predicted"/>
<comment type="caution">
    <text evidence="1">The sequence shown here is derived from an EMBL/GenBank/DDBJ whole genome shotgun (WGS) entry which is preliminary data.</text>
</comment>
<reference evidence="1 2" key="1">
    <citation type="journal article" date="2015" name="BMC Genomics">
        <title>Genome mining reveals unlocked bioactive potential of marine Gram-negative bacteria.</title>
        <authorList>
            <person name="Machado H."/>
            <person name="Sonnenschein E.C."/>
            <person name="Melchiorsen J."/>
            <person name="Gram L."/>
        </authorList>
    </citation>
    <scope>NUCLEOTIDE SEQUENCE [LARGE SCALE GENOMIC DNA]</scope>
    <source>
        <strain evidence="1 2">S4054</strain>
    </source>
</reference>
<organism evidence="1 2">
    <name type="scientific">Pseudoalteromonas luteoviolacea S4054</name>
    <dbReference type="NCBI Taxonomy" id="1129367"/>
    <lineage>
        <taxon>Bacteria</taxon>
        <taxon>Pseudomonadati</taxon>
        <taxon>Pseudomonadota</taxon>
        <taxon>Gammaproteobacteria</taxon>
        <taxon>Alteromonadales</taxon>
        <taxon>Pseudoalteromonadaceae</taxon>
        <taxon>Pseudoalteromonas</taxon>
    </lineage>
</organism>
<dbReference type="Proteomes" id="UP000033434">
    <property type="component" value="Unassembled WGS sequence"/>
</dbReference>
<accession>A0A0F6A4M4</accession>
<name>A0A0F6A4M4_9GAMM</name>